<evidence type="ECO:0000313" key="10">
    <source>
        <dbReference type="Proteomes" id="UP000219669"/>
    </source>
</evidence>
<evidence type="ECO:0000313" key="9">
    <source>
        <dbReference type="EMBL" id="SOD69369.1"/>
    </source>
</evidence>
<accession>A0A286EET2</accession>
<keyword evidence="7" id="KW-0732">Signal</keyword>
<organism evidence="9 10">
    <name type="scientific">Alysiella filiformis DSM 16848</name>
    <dbReference type="NCBI Taxonomy" id="1120981"/>
    <lineage>
        <taxon>Bacteria</taxon>
        <taxon>Pseudomonadati</taxon>
        <taxon>Pseudomonadota</taxon>
        <taxon>Betaproteobacteria</taxon>
        <taxon>Neisseriales</taxon>
        <taxon>Neisseriaceae</taxon>
        <taxon>Alysiella</taxon>
    </lineage>
</organism>
<dbReference type="Pfam" id="PF05567">
    <property type="entry name" value="T4P_PilY1"/>
    <property type="match status" value="1"/>
</dbReference>
<dbReference type="SUPFAM" id="SSF50998">
    <property type="entry name" value="Quinoprotein alcohol dehydrogenase-like"/>
    <property type="match status" value="1"/>
</dbReference>
<comment type="similarity">
    <text evidence="2">Belongs to the PilY1 family.</text>
</comment>
<gene>
    <name evidence="9" type="ORF">SAMN02746062_01643</name>
</gene>
<evidence type="ECO:0000256" key="4">
    <source>
        <dbReference type="ARBA" id="ARBA00022723"/>
    </source>
</evidence>
<dbReference type="EMBL" id="OCNF01000015">
    <property type="protein sequence ID" value="SOD69369.1"/>
    <property type="molecule type" value="Genomic_DNA"/>
</dbReference>
<feature type="domain" description="PilY1 beta-propeller" evidence="8">
    <location>
        <begin position="959"/>
        <end position="1259"/>
    </location>
</feature>
<evidence type="ECO:0000256" key="1">
    <source>
        <dbReference type="ARBA" id="ARBA00004561"/>
    </source>
</evidence>
<feature type="chain" id="PRO_5012899778" evidence="7">
    <location>
        <begin position="32"/>
        <end position="1443"/>
    </location>
</feature>
<evidence type="ECO:0000256" key="6">
    <source>
        <dbReference type="ARBA" id="ARBA00023263"/>
    </source>
</evidence>
<keyword evidence="3" id="KW-1029">Fimbrium biogenesis</keyword>
<keyword evidence="6" id="KW-0281">Fimbrium</keyword>
<dbReference type="GO" id="GO:0046872">
    <property type="term" value="F:metal ion binding"/>
    <property type="evidence" value="ECO:0007669"/>
    <property type="project" value="UniProtKB-KW"/>
</dbReference>
<evidence type="ECO:0000256" key="7">
    <source>
        <dbReference type="SAM" id="SignalP"/>
    </source>
</evidence>
<proteinExistence type="inferred from homology"/>
<dbReference type="OrthoDB" id="7156875at2"/>
<comment type="subcellular location">
    <subcellularLocation>
        <location evidence="1">Fimbrium</location>
    </subcellularLocation>
</comment>
<dbReference type="Proteomes" id="UP000219669">
    <property type="component" value="Unassembled WGS sequence"/>
</dbReference>
<evidence type="ECO:0000259" key="8">
    <source>
        <dbReference type="Pfam" id="PF05567"/>
    </source>
</evidence>
<dbReference type="GO" id="GO:0009289">
    <property type="term" value="C:pilus"/>
    <property type="evidence" value="ECO:0007669"/>
    <property type="project" value="UniProtKB-SubCell"/>
</dbReference>
<keyword evidence="5" id="KW-0106">Calcium</keyword>
<evidence type="ECO:0000256" key="3">
    <source>
        <dbReference type="ARBA" id="ARBA00022558"/>
    </source>
</evidence>
<keyword evidence="4" id="KW-0479">Metal-binding</keyword>
<feature type="signal peptide" evidence="7">
    <location>
        <begin position="1"/>
        <end position="31"/>
    </location>
</feature>
<reference evidence="9 10" key="1">
    <citation type="submission" date="2017-09" db="EMBL/GenBank/DDBJ databases">
        <authorList>
            <person name="Ehlers B."/>
            <person name="Leendertz F.H."/>
        </authorList>
    </citation>
    <scope>NUCLEOTIDE SEQUENCE [LARGE SCALE GENOMIC DNA]</scope>
    <source>
        <strain evidence="9 10">DSM 16848</strain>
    </source>
</reference>
<dbReference type="InterPro" id="IPR011047">
    <property type="entry name" value="Quinoprotein_ADH-like_sf"/>
</dbReference>
<keyword evidence="10" id="KW-1185">Reference proteome</keyword>
<protein>
    <submittedName>
        <fullName evidence="9">Type IV pilus assembly protein PilY1</fullName>
    </submittedName>
</protein>
<sequence length="1443" mass="158686">MSKIKKKTTKQPMRLHALAASLMLIMPLTQAANNTEFSSIPLVGVAAKFAPHIALALSVEYPTAGAAYSDTNLLSASNAANSSPLTQQYLGYFDNTKCYKYNHVSVGDNYQEGHDNGYFYPNSVAQNENGLYGLCNTGGDKEEFSGNMLNYMTMTAIDIFRSTMTGGNRAKGVQRGDANNVSGYENGDTATDTFLRRANIQYGQNSQGGFRISDRLLDTFKAKELKTDATLRRLLPHYFIDVMGADAIEGKDFSYYETSDKNQILATNDANTNSQSFGEPRRRGFYRTGYGRDPILHVGRLQFYDYERDAQGNLITDSNNVVKFQKDPVVIPQQTLKQAQWSLAGEYDRFADGSLHFFNDGFYLHIVRKITMGAKYNNLPDHIRKNIKEYHSTNFNNPYAVGTSQYYAVLDPKSVDAKHKAAAQKWEKRLNVVIKVCDPTGGLPLEANCKKYGNNYKPEGLLQEYTVKNKMRFATFGYLNIANNNVNGGVLRSRMKWLLNDEQESANGDTFEGATYGSEWRTDTGQLNINPDKTDADQSDVKRSGTINYLNQFGDASGYKEYDPAGELYNTALAYLRGTTNVASSGVYKLPSDQVTAEAKDGFPVIYNWDDPYKRGIPKVQQHCHANSIILIGDTNTHHDKDMEGNDLSTVQNYTSRIYQNEEDLNGVGVNANIGSSESPGYMAGLAYWARTNNIRPDLPYTDKRPINGNNFIIDVVEGGDYKASPMRNAYYLAAKYGGFEINKDDKVAELVTKTDVNDKILPTARNSWTDDKPGRTSIDAFKGVPRNFAIANKPAAMVEALNKAMEAGDKSNNPSQAATGLSIGAGEILDLRAEGVNYLLQSTYDFAKLAGDVVMYRPSWDATQHNFKLAEFKRTGTELTTQYHGESNFAARKMFTFKGNTAYDFNTSNANNIFNGITMPKGVSNTQLVEYILGSSRLEESLLRKRESLQGTVINSTASPILPAKAVAGCNLDTTAKSRPTYYAAAANDGLLHIFDTSGSEVMAYMAGTALEKQPAFASNGFQHQYLNDGSPVIQDVCLSNHTDVQTILIGTTGRGGKAVYALNVSNISNPSTQNLMWEFSDKDDAALGLTTAKPVITKGKNGKLYAVVSSGYNNPKDEGHMFILDINKPANVAWSENTNYWKIRLGKAGVGAPFVYDGDKDGIGDKIFVGDLEGKVWQMDSTTSGNAPFALKRYTGGDNDGALFKPTRDVKPITGAPYAEMVNSKLMVIVGTGRYFSEKDLNSKQQNYAYGLIADGKTEAIPDDENTLLHQEITTNVTSETSLNPAEMAVYSVTENPINETHRGWRLKLLEGTNISADSLIRQRQVAQFMFSRATTEIGALCVRAANSGLVQVDVRNGGRFPKPLVDTNADGKVDKNDANNVGMVEALGVNTSLGTSLTFNAGNGNTPAVYLNDGDRSRLIILAMLDVDAGVRRISWREIF</sequence>
<dbReference type="InterPro" id="IPR008707">
    <property type="entry name" value="B-propeller_PilY1"/>
</dbReference>
<evidence type="ECO:0000256" key="2">
    <source>
        <dbReference type="ARBA" id="ARBA00008387"/>
    </source>
</evidence>
<evidence type="ECO:0000256" key="5">
    <source>
        <dbReference type="ARBA" id="ARBA00022837"/>
    </source>
</evidence>
<dbReference type="RefSeq" id="WP_097114653.1">
    <property type="nucleotide sequence ID" value="NZ_CP083931.1"/>
</dbReference>
<name>A0A286EET2_9NEIS</name>